<dbReference type="InterPro" id="IPR000477">
    <property type="entry name" value="RT_dom"/>
</dbReference>
<evidence type="ECO:0000256" key="1">
    <source>
        <dbReference type="SAM" id="MobiDB-lite"/>
    </source>
</evidence>
<dbReference type="Proteomes" id="UP000694251">
    <property type="component" value="Chromosome 10"/>
</dbReference>
<dbReference type="Pfam" id="PF13456">
    <property type="entry name" value="RVT_3"/>
    <property type="match status" value="1"/>
</dbReference>
<dbReference type="OrthoDB" id="1112554at2759"/>
<dbReference type="PROSITE" id="PS50878">
    <property type="entry name" value="RT_POL"/>
    <property type="match status" value="1"/>
</dbReference>
<reference evidence="4 5" key="1">
    <citation type="submission" date="2020-12" db="EMBL/GenBank/DDBJ databases">
        <title>Concerted genomic and epigenomic changes stabilize Arabidopsis allopolyploids.</title>
        <authorList>
            <person name="Chen Z."/>
        </authorList>
    </citation>
    <scope>NUCLEOTIDE SEQUENCE [LARGE SCALE GENOMIC DNA]</scope>
    <source>
        <strain evidence="4">As9502</strain>
        <tissue evidence="4">Leaf</tissue>
    </source>
</reference>
<dbReference type="PANTHER" id="PTHR31635:SF196">
    <property type="entry name" value="REVERSE TRANSCRIPTASE DOMAIN-CONTAINING PROTEIN-RELATED"/>
    <property type="match status" value="1"/>
</dbReference>
<feature type="region of interest" description="Disordered" evidence="1">
    <location>
        <begin position="1773"/>
        <end position="1801"/>
    </location>
</feature>
<keyword evidence="5" id="KW-1185">Reference proteome</keyword>
<dbReference type="PROSITE" id="PS50879">
    <property type="entry name" value="RNASE_H_1"/>
    <property type="match status" value="1"/>
</dbReference>
<name>A0A8T1ZWL2_ARASU</name>
<evidence type="ECO:0000313" key="5">
    <source>
        <dbReference type="Proteomes" id="UP000694251"/>
    </source>
</evidence>
<dbReference type="GO" id="GO:0004523">
    <property type="term" value="F:RNA-DNA hybrid ribonuclease activity"/>
    <property type="evidence" value="ECO:0007669"/>
    <property type="project" value="InterPro"/>
</dbReference>
<feature type="region of interest" description="Disordered" evidence="1">
    <location>
        <begin position="135"/>
        <end position="176"/>
    </location>
</feature>
<evidence type="ECO:0000313" key="4">
    <source>
        <dbReference type="EMBL" id="KAG7564109.1"/>
    </source>
</evidence>
<evidence type="ECO:0000259" key="2">
    <source>
        <dbReference type="PROSITE" id="PS50878"/>
    </source>
</evidence>
<dbReference type="InterPro" id="IPR004332">
    <property type="entry name" value="Transposase_MuDR"/>
</dbReference>
<organism evidence="4 5">
    <name type="scientific">Arabidopsis suecica</name>
    <name type="common">Swedish thale-cress</name>
    <name type="synonym">Cardaminopsis suecica</name>
    <dbReference type="NCBI Taxonomy" id="45249"/>
    <lineage>
        <taxon>Eukaryota</taxon>
        <taxon>Viridiplantae</taxon>
        <taxon>Streptophyta</taxon>
        <taxon>Embryophyta</taxon>
        <taxon>Tracheophyta</taxon>
        <taxon>Spermatophyta</taxon>
        <taxon>Magnoliopsida</taxon>
        <taxon>eudicotyledons</taxon>
        <taxon>Gunneridae</taxon>
        <taxon>Pentapetalae</taxon>
        <taxon>rosids</taxon>
        <taxon>malvids</taxon>
        <taxon>Brassicales</taxon>
        <taxon>Brassicaceae</taxon>
        <taxon>Camelineae</taxon>
        <taxon>Arabidopsis</taxon>
    </lineage>
</organism>
<sequence length="1963" mass="221652">MGIARGLGKPIRVDLTTLNFERARFARVCVEVNLAKPLKGTVVVNCERYYVAYEGLTNICSGCGVYGHLVHMCPRRVIEETMEVSPTNPEGPQRNPVEKTVSDAPADDGFTVVRRSGRKTTAPAKNVTIPANKVAFTAGGGNMGRANGGRKEGPSEKRPESGKQVSSNGPKGKHQKVLRPMRGLVFGPTREEIELSASGKRLRVEKESWGRPGGRFTSVNGTDMIESEPVQTGIAEMGSLQSVQPEIRLANEGGMIENPTRGNETEQLDILAIFETHAAGDRAMRICRGLGFENSCRVDAVGQSGVLWLLWRSEVGDVEVVELDEQFIYAKVRKEGDVFHLITVYAAPSATRRSGLWGKLRTIIQGIDGPMMIGGDFNTIVRLDERMGGNGHLSSDSLEFGDWINEMALIDMGFRGHKFTWRRGRVEQTCVAKRLDRLSPEERGNPSRRPFRFEAAWLTHESFKELLAASWKDDLKTPEALKVMRRKLKKLNKDVFGDVQKRKDQLMQEITDVQDLLDQSQTDTLLAKESELLKEFDLVLEQEEILWFQKSREKWIVLGERNTKYFHTSTIIRRRRNRIEALKDDEGRWVVESQELEKLAVDYYQRLYSMVDIDQEVDSLPKEGFTRLTQELQELNKPFSPKEIENSVRSMGKYKAPGPDGFQPVFYQHCWEVVGPSVVRFVLDFFETRALPPETNDAFIVLIAKVAKPEKITQFRPISLCNVLFKTITKTMVMRLKRVMSNLIGPAQASFIPGRLSTDNIVIVQEAVHSMRRKKGRKGWMLLKLDLEKAYDRIRWDFLEDTLKAAGLPEVWIHWILQCVCGPSMNVLWNGEKTEAFKPSRGLRQGDPLSPYLFVMCMERFCHQIEFSVAAKEWKPISLSCGGPKLSHICFADDLILFAEASVAQIRIIRRVLERFCIALGQKVSLEKSKIFFSENVHRDLIKLISDESGIQATRELGKYLGMPILQKRINKDTYGEVLEKMSTRLSGWKGRFLSMSGRVTLTKAVLSSIPVHSMSTIMLPAPKREGGLGIRSAKNMNKALLAKIGWRLLHETGSLWAKILRTKYKVGDPHDKTWAVVKSNWSSTWRSVTLGMREVIFPGLGWVAGDRNTIHFWTDKWLTATPLLDLALTPVPVEMVEARARSYWSNGRGWDLSGLSVYLPENVRMMLTAVVVDTVTGARDRLSWGENADGKFTVKSAYSQLTREDIPNQNVVMTNVERNKRHLCDTSICQVCKGGEETILHVLRDCPAMEGIWIRLVPLRRQGQFFSQSLLEWIYGNLGDEKVVEHCPWSTRFAMACWWGWKWRCGNVFGTNGKCRDRVRFVKEISKEVFDSFLLLGEKKKNGGRFLREIAWRKPEEGWVKVNTDGASHENPGLATAGGVIRDGEGNWCGGFAVKIGICSAPLAELWGVYYGLYLAWERRATRVELEVDSELVVGFLKTGVSDSHPLSFLVRLCYGFISKDWIVRISHVYREANRLADGLANYAFSLPLGFHSFVSMPDCVCSILAADASGATTSRQFNIDLPFPLRDLTCYIKTMDDDDNNWAVNIRNRSVQMTAQDKVLLVIGEWVKIDNLAWQFDPETVEGNTYIRLRSNMTHQELSKKVKEKLGLRASDISLKMSYQYPEWLSIDEGNGWPPQYITEDADVQMFILMRRQIEEVNLCVTVVKHGMTTNSVLRNTEKDPLTYFSGDSSEDSGYDTDAEWHEFALDSAVVGKTQETTQPPINNKESVRLSPTRRPTAGITIQEPENIIRLKSPECRPGDKGKAVMANVVDSDSDSDSGEGDFRLVPFSQPTNSPIVECSEVGDNEPVDSARAAIRTPQSEPLSTGNNGGQETRSSRQNLSFWGRSQEALNNILTDLSEDPALFCRDAPPVFNDGKGEGLESAFVDIKYEGDKLFVGRVYKSKADCKIKLAIHAINRKFHFRTTRSTPKFMVLKCISRSCPWRVYASPRKSNESQSPNYQN</sequence>
<dbReference type="GO" id="GO:0003676">
    <property type="term" value="F:nucleic acid binding"/>
    <property type="evidence" value="ECO:0007669"/>
    <property type="project" value="InterPro"/>
</dbReference>
<feature type="compositionally biased region" description="Basic and acidic residues" evidence="1">
    <location>
        <begin position="149"/>
        <end position="161"/>
    </location>
</feature>
<comment type="caution">
    <text evidence="4">The sequence shown here is derived from an EMBL/GenBank/DDBJ whole genome shotgun (WGS) entry which is preliminary data.</text>
</comment>
<dbReference type="EMBL" id="JAEFBJ010000010">
    <property type="protein sequence ID" value="KAG7564109.1"/>
    <property type="molecule type" value="Genomic_DNA"/>
</dbReference>
<feature type="region of interest" description="Disordered" evidence="1">
    <location>
        <begin position="83"/>
        <end position="109"/>
    </location>
</feature>
<dbReference type="CDD" id="cd01650">
    <property type="entry name" value="RT_nLTR_like"/>
    <property type="match status" value="1"/>
</dbReference>
<evidence type="ECO:0000259" key="3">
    <source>
        <dbReference type="PROSITE" id="PS50879"/>
    </source>
</evidence>
<feature type="compositionally biased region" description="Gly residues" evidence="1">
    <location>
        <begin position="138"/>
        <end position="147"/>
    </location>
</feature>
<accession>A0A8T1ZWL2</accession>
<proteinExistence type="predicted"/>
<feature type="domain" description="RNase H type-1" evidence="3">
    <location>
        <begin position="1357"/>
        <end position="1487"/>
    </location>
</feature>
<feature type="region of interest" description="Disordered" evidence="1">
    <location>
        <begin position="1815"/>
        <end position="1840"/>
    </location>
</feature>
<feature type="compositionally biased region" description="Polar residues" evidence="1">
    <location>
        <begin position="1819"/>
        <end position="1840"/>
    </location>
</feature>
<dbReference type="Pfam" id="PF00078">
    <property type="entry name" value="RVT_1"/>
    <property type="match status" value="1"/>
</dbReference>
<protein>
    <submittedName>
        <fullName evidence="4">Ribonuclease H domain</fullName>
    </submittedName>
</protein>
<dbReference type="CDD" id="cd06222">
    <property type="entry name" value="RNase_H_like"/>
    <property type="match status" value="1"/>
</dbReference>
<dbReference type="InterPro" id="IPR002156">
    <property type="entry name" value="RNaseH_domain"/>
</dbReference>
<feature type="domain" description="Reverse transcriptase" evidence="2">
    <location>
        <begin position="684"/>
        <end position="965"/>
    </location>
</feature>
<dbReference type="PANTHER" id="PTHR31635">
    <property type="entry name" value="REVERSE TRANSCRIPTASE DOMAIN-CONTAINING PROTEIN-RELATED"/>
    <property type="match status" value="1"/>
</dbReference>
<dbReference type="Pfam" id="PF03108">
    <property type="entry name" value="DBD_Tnp_Mut"/>
    <property type="match status" value="1"/>
</dbReference>
<gene>
    <name evidence="4" type="ORF">ISN44_As10g008720</name>
</gene>
<dbReference type="InterPro" id="IPR044730">
    <property type="entry name" value="RNase_H-like_dom_plant"/>
</dbReference>